<dbReference type="Proteomes" id="UP000829194">
    <property type="component" value="Chromosome"/>
</dbReference>
<accession>A0ABY3XH66</accession>
<dbReference type="CDD" id="cd09597">
    <property type="entry name" value="M4_TLP"/>
    <property type="match status" value="1"/>
</dbReference>
<dbReference type="Pfam" id="PF02868">
    <property type="entry name" value="Peptidase_M4_C"/>
    <property type="match status" value="1"/>
</dbReference>
<evidence type="ECO:0000256" key="6">
    <source>
        <dbReference type="ARBA" id="ARBA00022833"/>
    </source>
</evidence>
<keyword evidence="2 9" id="KW-0645">Protease</keyword>
<keyword evidence="5 9" id="KW-0378">Hydrolase</keyword>
<keyword evidence="3" id="KW-0479">Metal-binding</keyword>
<dbReference type="InterPro" id="IPR011096">
    <property type="entry name" value="FTP_domain"/>
</dbReference>
<comment type="cofactor">
    <cofactor evidence="9">
        <name>Zn(2+)</name>
        <dbReference type="ChEBI" id="CHEBI:29105"/>
    </cofactor>
</comment>
<sequence>MQLKTALLSAAVLGALAGVAVYGTRHHTATGAAAVASSTGSGAQTGTLVPANAKAAAARNSAALRALIDTSARPGSQQAWASNSSEQADRTAAADRARGLLAGVGAGEVHLASADGFHARDVMIDRDGTEHVRMERSYEGLPVIGGDMVVHTRNGELLSVTQGSNMRTIARPQLKPGIAAAQARSEAGAHFDGRVAELDPAKLVVYARNGMEPTLAYQVDLRGERNGSQTPGVMSYFLDARDGRLLEAEDHVEAAAASGTGKTLTLGNVGIVSNSVSSGYELTDPSRGSGQTLDARNYSFTFLGKAVTDTDNVWGNNTTSDRATAAVDAHYGVGATWDYYKAVHGRNGIKNDGRGVKSYVHFGSNYFNAAWDGTQMIYGDGDASNGNFPLVALDVAGHEMTHAVTEATANLGYYSIKDTGGLNEATSDIFGTLVEYSIGSAADPGDFLIGEKLNYRPAGPGTQLQPLRVMFQQNLDIAFQSSPSLKCYPVGGFTAADTAEGKKYDPHLTSGVANLAFYLISQGSVVPADYSSSLTPADLACNGDTSVVGVGLAKAGAIWYRALTKYFVSSTDYPGARTGTLQATADLYGADSTEYKTVARAWSAVSVN</sequence>
<dbReference type="PANTHER" id="PTHR33794">
    <property type="entry name" value="BACILLOLYSIN"/>
    <property type="match status" value="1"/>
</dbReference>
<name>A0ABY3XH66_9GAMM</name>
<evidence type="ECO:0000259" key="12">
    <source>
        <dbReference type="Pfam" id="PF07504"/>
    </source>
</evidence>
<dbReference type="Gene3D" id="3.10.450.490">
    <property type="match status" value="1"/>
</dbReference>
<dbReference type="PRINTS" id="PR00730">
    <property type="entry name" value="THERMOLYSIN"/>
</dbReference>
<dbReference type="InterPro" id="IPR013856">
    <property type="entry name" value="Peptidase_M4_domain"/>
</dbReference>
<organism evidence="13 14">
    <name type="scientific">Lysobacter gummosus</name>
    <dbReference type="NCBI Taxonomy" id="262324"/>
    <lineage>
        <taxon>Bacteria</taxon>
        <taxon>Pseudomonadati</taxon>
        <taxon>Pseudomonadota</taxon>
        <taxon>Gammaproteobacteria</taxon>
        <taxon>Lysobacterales</taxon>
        <taxon>Lysobacteraceae</taxon>
        <taxon>Lysobacter</taxon>
    </lineage>
</organism>
<proteinExistence type="inferred from homology"/>
<dbReference type="InterPro" id="IPR023612">
    <property type="entry name" value="Peptidase_M4"/>
</dbReference>
<keyword evidence="8" id="KW-0865">Zymogen</keyword>
<feature type="chain" id="PRO_5044996188" description="Neutral metalloproteinase" evidence="9">
    <location>
        <begin position="18"/>
        <end position="608"/>
    </location>
</feature>
<evidence type="ECO:0000256" key="2">
    <source>
        <dbReference type="ARBA" id="ARBA00022670"/>
    </source>
</evidence>
<dbReference type="InterPro" id="IPR001570">
    <property type="entry name" value="Peptidase_M4_C_domain"/>
</dbReference>
<evidence type="ECO:0000256" key="4">
    <source>
        <dbReference type="ARBA" id="ARBA00022729"/>
    </source>
</evidence>
<keyword evidence="4 9" id="KW-0732">Signal</keyword>
<reference evidence="13 14" key="1">
    <citation type="submission" date="2022-03" db="EMBL/GenBank/DDBJ databases">
        <title>Complete genome sequence of Lysobacter capsici VKM B-2533 and Lysobacter gummosus 10.1.1, promising sources of lytic agents.</title>
        <authorList>
            <person name="Tarlachkov S.V."/>
            <person name="Kudryakova I.V."/>
            <person name="Afoshin A.S."/>
            <person name="Leontyevskaya E.A."/>
            <person name="Leontyevskaya N.V."/>
        </authorList>
    </citation>
    <scope>NUCLEOTIDE SEQUENCE [LARGE SCALE GENOMIC DNA]</scope>
    <source>
        <strain evidence="13 14">10.1.1</strain>
    </source>
</reference>
<evidence type="ECO:0000256" key="1">
    <source>
        <dbReference type="ARBA" id="ARBA00009388"/>
    </source>
</evidence>
<keyword evidence="6 9" id="KW-0862">Zinc</keyword>
<dbReference type="PANTHER" id="PTHR33794:SF1">
    <property type="entry name" value="BACILLOLYSIN"/>
    <property type="match status" value="1"/>
</dbReference>
<keyword evidence="7 9" id="KW-0482">Metalloprotease</keyword>
<evidence type="ECO:0000256" key="7">
    <source>
        <dbReference type="ARBA" id="ARBA00023049"/>
    </source>
</evidence>
<feature type="signal peptide" evidence="9">
    <location>
        <begin position="1"/>
        <end position="17"/>
    </location>
</feature>
<feature type="domain" description="FTP" evidence="12">
    <location>
        <begin position="115"/>
        <end position="161"/>
    </location>
</feature>
<protein>
    <recommendedName>
        <fullName evidence="9">Neutral metalloproteinase</fullName>
        <ecNumber evidence="9">3.4.24.-</ecNumber>
    </recommendedName>
</protein>
<evidence type="ECO:0000256" key="5">
    <source>
        <dbReference type="ARBA" id="ARBA00022801"/>
    </source>
</evidence>
<evidence type="ECO:0000256" key="9">
    <source>
        <dbReference type="RuleBase" id="RU366073"/>
    </source>
</evidence>
<feature type="domain" description="Peptidase M4" evidence="10">
    <location>
        <begin position="259"/>
        <end position="406"/>
    </location>
</feature>
<dbReference type="RefSeq" id="WP_057942162.1">
    <property type="nucleotide sequence ID" value="NZ_CP011131.1"/>
</dbReference>
<evidence type="ECO:0000256" key="8">
    <source>
        <dbReference type="ARBA" id="ARBA00023145"/>
    </source>
</evidence>
<evidence type="ECO:0000313" key="13">
    <source>
        <dbReference type="EMBL" id="UNP30982.1"/>
    </source>
</evidence>
<dbReference type="InterPro" id="IPR050728">
    <property type="entry name" value="Zinc_Metalloprotease_M4"/>
</dbReference>
<comment type="subcellular location">
    <subcellularLocation>
        <location evidence="9">Secreted</location>
    </subcellularLocation>
</comment>
<comment type="function">
    <text evidence="9">Extracellular zinc metalloprotease.</text>
</comment>
<gene>
    <name evidence="13" type="ORF">MOV92_06960</name>
</gene>
<evidence type="ECO:0000313" key="14">
    <source>
        <dbReference type="Proteomes" id="UP000829194"/>
    </source>
</evidence>
<evidence type="ECO:0000259" key="11">
    <source>
        <dbReference type="Pfam" id="PF02868"/>
    </source>
</evidence>
<keyword evidence="9" id="KW-0964">Secreted</keyword>
<comment type="similarity">
    <text evidence="1 9">Belongs to the peptidase M4 family.</text>
</comment>
<evidence type="ECO:0000256" key="3">
    <source>
        <dbReference type="ARBA" id="ARBA00022723"/>
    </source>
</evidence>
<dbReference type="Gene3D" id="1.10.390.10">
    <property type="entry name" value="Neutral Protease Domain 2"/>
    <property type="match status" value="1"/>
</dbReference>
<dbReference type="InterPro" id="IPR027268">
    <property type="entry name" value="Peptidase_M4/M1_CTD_sf"/>
</dbReference>
<keyword evidence="14" id="KW-1185">Reference proteome</keyword>
<feature type="domain" description="Peptidase M4 C-terminal" evidence="11">
    <location>
        <begin position="409"/>
        <end position="607"/>
    </location>
</feature>
<dbReference type="EMBL" id="CP093547">
    <property type="protein sequence ID" value="UNP30982.1"/>
    <property type="molecule type" value="Genomic_DNA"/>
</dbReference>
<dbReference type="Pfam" id="PF01447">
    <property type="entry name" value="Peptidase_M4"/>
    <property type="match status" value="1"/>
</dbReference>
<dbReference type="EC" id="3.4.24.-" evidence="9"/>
<dbReference type="Gene3D" id="3.10.170.10">
    <property type="match status" value="1"/>
</dbReference>
<dbReference type="SUPFAM" id="SSF55486">
    <property type="entry name" value="Metalloproteases ('zincins'), catalytic domain"/>
    <property type="match status" value="1"/>
</dbReference>
<evidence type="ECO:0000259" key="10">
    <source>
        <dbReference type="Pfam" id="PF01447"/>
    </source>
</evidence>
<dbReference type="Pfam" id="PF07504">
    <property type="entry name" value="FTP"/>
    <property type="match status" value="1"/>
</dbReference>